<keyword evidence="4 7" id="KW-0812">Transmembrane</keyword>
<feature type="transmembrane region" description="Helical" evidence="7">
    <location>
        <begin position="40"/>
        <end position="60"/>
    </location>
</feature>
<comment type="subcellular location">
    <subcellularLocation>
        <location evidence="1">Cell membrane</location>
        <topology evidence="1">Multi-pass membrane protein</topology>
    </subcellularLocation>
</comment>
<dbReference type="PANTHER" id="PTHR23522">
    <property type="entry name" value="BLL5896 PROTEIN"/>
    <property type="match status" value="1"/>
</dbReference>
<sequence length="445" mass="49244">MSIKLRLIIMNFLQFAVWGAYLTSMGNYLGSVGLGPKIGLFYAMQGIVSIFMPAILGIVADRWIPVQRLLGYAHAIAAIFMIWAGYYAMNAGDAVQFGTLFTLYSISVAFYMPTIALSNSTAYTILVNNNFETIKAFPPIRTLGTVGFICSMLFVNFAGIVDGGLAFNFANELNFPSFQNSYSQFFVSAVLGILLFLYSFTLPHCPINQSTEKRSLSDALGLKAFALFKQRKMAVFFIFSMLLGVSLQITNGYANPFITSFKDVPEFANTWGANNANALISLSQVSETLCILLIPFFLKRFGIKKVMLMAMFAWFLRFALFGLGDPGPGLWMFVLSMIVYGIAFDFFNVSGSLYVDKETDPSIRSSAQGVFMMMTNGFGATLGMLAAGEIVSHFQVFSPELDAATKLVGWNSSWYIFAGYALVVCILFAFLFKDDHKPNELKINH</sequence>
<feature type="domain" description="Major facilitator superfamily (MFS) profile" evidence="8">
    <location>
        <begin position="232"/>
        <end position="445"/>
    </location>
</feature>
<feature type="transmembrane region" description="Helical" evidence="7">
    <location>
        <begin position="233"/>
        <end position="254"/>
    </location>
</feature>
<accession>A0ABV2LUV9</accession>
<dbReference type="SUPFAM" id="SSF103473">
    <property type="entry name" value="MFS general substrate transporter"/>
    <property type="match status" value="1"/>
</dbReference>
<feature type="transmembrane region" description="Helical" evidence="7">
    <location>
        <begin position="370"/>
        <end position="394"/>
    </location>
</feature>
<feature type="transmembrane region" description="Helical" evidence="7">
    <location>
        <begin position="306"/>
        <end position="324"/>
    </location>
</feature>
<name>A0ABV2LUV9_9FLAO</name>
<evidence type="ECO:0000313" key="10">
    <source>
        <dbReference type="Proteomes" id="UP001549146"/>
    </source>
</evidence>
<feature type="transmembrane region" description="Helical" evidence="7">
    <location>
        <begin position="330"/>
        <end position="349"/>
    </location>
</feature>
<evidence type="ECO:0000259" key="8">
    <source>
        <dbReference type="PROSITE" id="PS50850"/>
    </source>
</evidence>
<evidence type="ECO:0000256" key="5">
    <source>
        <dbReference type="ARBA" id="ARBA00022989"/>
    </source>
</evidence>
<evidence type="ECO:0000256" key="7">
    <source>
        <dbReference type="SAM" id="Phobius"/>
    </source>
</evidence>
<organism evidence="9 10">
    <name type="scientific">Moheibacter stercoris</name>
    <dbReference type="NCBI Taxonomy" id="1628251"/>
    <lineage>
        <taxon>Bacteria</taxon>
        <taxon>Pseudomonadati</taxon>
        <taxon>Bacteroidota</taxon>
        <taxon>Flavobacteriia</taxon>
        <taxon>Flavobacteriales</taxon>
        <taxon>Weeksellaceae</taxon>
        <taxon>Moheibacter</taxon>
    </lineage>
</organism>
<reference evidence="9 10" key="1">
    <citation type="submission" date="2024-06" db="EMBL/GenBank/DDBJ databases">
        <title>Genomic Encyclopedia of Type Strains, Phase IV (KMG-IV): sequencing the most valuable type-strain genomes for metagenomic binning, comparative biology and taxonomic classification.</title>
        <authorList>
            <person name="Goeker M."/>
        </authorList>
    </citation>
    <scope>NUCLEOTIDE SEQUENCE [LARGE SCALE GENOMIC DNA]</scope>
    <source>
        <strain evidence="9 10">DSM 29388</strain>
    </source>
</reference>
<feature type="transmembrane region" description="Helical" evidence="7">
    <location>
        <begin position="101"/>
        <end position="128"/>
    </location>
</feature>
<evidence type="ECO:0000256" key="6">
    <source>
        <dbReference type="ARBA" id="ARBA00023136"/>
    </source>
</evidence>
<dbReference type="Pfam" id="PF03825">
    <property type="entry name" value="Nuc_H_symport"/>
    <property type="match status" value="1"/>
</dbReference>
<keyword evidence="3" id="KW-1003">Cell membrane</keyword>
<evidence type="ECO:0000256" key="3">
    <source>
        <dbReference type="ARBA" id="ARBA00022475"/>
    </source>
</evidence>
<dbReference type="InterPro" id="IPR020846">
    <property type="entry name" value="MFS_dom"/>
</dbReference>
<feature type="transmembrane region" description="Helical" evidence="7">
    <location>
        <begin position="7"/>
        <end position="28"/>
    </location>
</feature>
<comment type="caution">
    <text evidence="9">The sequence shown here is derived from an EMBL/GenBank/DDBJ whole genome shotgun (WGS) entry which is preliminary data.</text>
</comment>
<evidence type="ECO:0000256" key="2">
    <source>
        <dbReference type="ARBA" id="ARBA00022448"/>
    </source>
</evidence>
<dbReference type="PANTHER" id="PTHR23522:SF4">
    <property type="entry name" value="NUCLEOSIDE PERMEASE NUPG-RELATED"/>
    <property type="match status" value="1"/>
</dbReference>
<dbReference type="RefSeq" id="WP_354507485.1">
    <property type="nucleotide sequence ID" value="NZ_JBEPMO010000004.1"/>
</dbReference>
<keyword evidence="10" id="KW-1185">Reference proteome</keyword>
<feature type="transmembrane region" description="Helical" evidence="7">
    <location>
        <begin position="181"/>
        <end position="200"/>
    </location>
</feature>
<dbReference type="Gene3D" id="1.20.1250.20">
    <property type="entry name" value="MFS general substrate transporter like domains"/>
    <property type="match status" value="2"/>
</dbReference>
<dbReference type="Proteomes" id="UP001549146">
    <property type="component" value="Unassembled WGS sequence"/>
</dbReference>
<gene>
    <name evidence="9" type="ORF">ABID46_000896</name>
</gene>
<proteinExistence type="predicted"/>
<feature type="transmembrane region" description="Helical" evidence="7">
    <location>
        <begin position="69"/>
        <end position="89"/>
    </location>
</feature>
<dbReference type="InterPro" id="IPR004740">
    <property type="entry name" value="Nuc_H_symport"/>
</dbReference>
<feature type="transmembrane region" description="Helical" evidence="7">
    <location>
        <begin position="274"/>
        <end position="294"/>
    </location>
</feature>
<keyword evidence="2" id="KW-0813">Transport</keyword>
<evidence type="ECO:0000313" key="9">
    <source>
        <dbReference type="EMBL" id="MET3731327.1"/>
    </source>
</evidence>
<feature type="transmembrane region" description="Helical" evidence="7">
    <location>
        <begin position="140"/>
        <end position="161"/>
    </location>
</feature>
<evidence type="ECO:0000256" key="4">
    <source>
        <dbReference type="ARBA" id="ARBA00022692"/>
    </source>
</evidence>
<feature type="transmembrane region" description="Helical" evidence="7">
    <location>
        <begin position="414"/>
        <end position="432"/>
    </location>
</feature>
<dbReference type="PROSITE" id="PS50850">
    <property type="entry name" value="MFS"/>
    <property type="match status" value="1"/>
</dbReference>
<keyword evidence="6 7" id="KW-0472">Membrane</keyword>
<evidence type="ECO:0000256" key="1">
    <source>
        <dbReference type="ARBA" id="ARBA00004651"/>
    </source>
</evidence>
<dbReference type="InterPro" id="IPR036259">
    <property type="entry name" value="MFS_trans_sf"/>
</dbReference>
<dbReference type="EMBL" id="JBEPMO010000004">
    <property type="protein sequence ID" value="MET3731327.1"/>
    <property type="molecule type" value="Genomic_DNA"/>
</dbReference>
<protein>
    <submittedName>
        <fullName evidence="9">NHS family nucleoside permease-like MFS transporter/NHS family xanthosine MFS transporter</fullName>
    </submittedName>
</protein>
<keyword evidence="5 7" id="KW-1133">Transmembrane helix</keyword>